<reference evidence="2" key="1">
    <citation type="journal article" date="2015" name="Nature">
        <title>Complex archaea that bridge the gap between prokaryotes and eukaryotes.</title>
        <authorList>
            <person name="Spang A."/>
            <person name="Saw J.H."/>
            <person name="Jorgensen S.L."/>
            <person name="Zaremba-Niedzwiedzka K."/>
            <person name="Martijn J."/>
            <person name="Lind A.E."/>
            <person name="van Eijk R."/>
            <person name="Schleper C."/>
            <person name="Guy L."/>
            <person name="Ettema T.J."/>
        </authorList>
    </citation>
    <scope>NUCLEOTIDE SEQUENCE</scope>
</reference>
<dbReference type="InterPro" id="IPR006528">
    <property type="entry name" value="Phage_head_morphogenesis_dom"/>
</dbReference>
<accession>A0A0F9SSR2</accession>
<feature type="domain" description="Phage head morphogenesis" evidence="1">
    <location>
        <begin position="607"/>
        <end position="730"/>
    </location>
</feature>
<evidence type="ECO:0000259" key="1">
    <source>
        <dbReference type="Pfam" id="PF04233"/>
    </source>
</evidence>
<organism evidence="2">
    <name type="scientific">marine sediment metagenome</name>
    <dbReference type="NCBI Taxonomy" id="412755"/>
    <lineage>
        <taxon>unclassified sequences</taxon>
        <taxon>metagenomes</taxon>
        <taxon>ecological metagenomes</taxon>
    </lineage>
</organism>
<gene>
    <name evidence="2" type="ORF">LCGC14_0436630</name>
</gene>
<dbReference type="InterPro" id="IPR006944">
    <property type="entry name" value="Phage/GTA_portal"/>
</dbReference>
<name>A0A0F9SSR2_9ZZZZ</name>
<dbReference type="EMBL" id="LAZR01000417">
    <property type="protein sequence ID" value="KKN69839.1"/>
    <property type="molecule type" value="Genomic_DNA"/>
</dbReference>
<dbReference type="Pfam" id="PF04860">
    <property type="entry name" value="Phage_portal"/>
    <property type="match status" value="1"/>
</dbReference>
<evidence type="ECO:0000313" key="2">
    <source>
        <dbReference type="EMBL" id="KKN69839.1"/>
    </source>
</evidence>
<protein>
    <recommendedName>
        <fullName evidence="1">Phage head morphogenesis domain-containing protein</fullName>
    </recommendedName>
</protein>
<comment type="caution">
    <text evidence="2">The sequence shown here is derived from an EMBL/GenBank/DDBJ whole genome shotgun (WGS) entry which is preliminary data.</text>
</comment>
<dbReference type="AlphaFoldDB" id="A0A0F9SSR2"/>
<sequence>MPDRSPSLWLRVARALRLVSEPEEATFVAGADFIEGVTAASSFPVKNSMSAVAAFPWIQACVRAKFEDVSKLPVKMLGGDGQPLESHPWLDLVAQPASRTNWLPYIRQLILDLELTGNYAALVAGAGSGSESLLRLHPEKVEPMPTTNGQIDFFCYDSDARYEWEDVLHIADPSWESDIRTLIGEGKIRALTRGLESELAAEKMAANAAARGRVEFIVSPATAGPASLGIMTPEVIKKLREKWRQVWNQGFGVLFSGWGLEITPISMTPRDVEFIANSERLRKQIFALFSVPPARLGLETANYATAQQQMKAYWEALEGRLALIADAFTVVARRIGTDKGVKVFFDLSGVDALQESRTARLDRVGAIVRLGLPLTAALRSEGFVGLQAAAADLVDLADTTQALNGAQVQAAVQIVQLVPLGLLTRAMAKAMLIQFFRLSDEAAEAILADVESISAPDEPVALAEPAERQLKSGVGRAIAWQQFIARTHNPVEARLRRAIKAFLRAAANRYAARARAVLGELRRGNPSTITRQGLTDEALAQILDESGEVRRLIETMEPEHRAAIRKAFGDTLGLVDVSLPWDASLSAHEQLARTLAAQMTPLNESAVRIVVQRGLDAGDSIAAIAQSITDSTAFSPQRAFRVARTEATRSVSAGTDQAYTQIEADPELDIEIRKQWLSARDGSVRDTHRGLDGQEVPAGAVFTTSKGDTATSPGHFGVASEDINCRCTTIPIVVGG</sequence>
<dbReference type="Pfam" id="PF04233">
    <property type="entry name" value="Phage_Mu_F"/>
    <property type="match status" value="1"/>
</dbReference>
<proteinExistence type="predicted"/>